<accession>M1MLX3</accession>
<dbReference type="KEGG" id="csr:Cspa_c19850"/>
<gene>
    <name evidence="1" type="ORF">Cspa_c19850</name>
</gene>
<dbReference type="PATRIC" id="fig|931276.5.peg.1977"/>
<dbReference type="InterPro" id="IPR027972">
    <property type="entry name" value="DUF4489"/>
</dbReference>
<sequence>MNSMSKGFYNDDCGHHRKDECECVSCRKEREPKCKLCPTIVKCGCPSATTIPVATVAGTTFPLTTLTLNTSCLCNPTIKLEFASNLVALVAFTGTINFQVFKLCRGQTTPVPVGPAWTFQLVALLASETFTFFVCDSDSCFDDCCTYTVVATVTSAVTVGTLSINNATLGAVATCGSGSCNC</sequence>
<name>M1MLX3_9CLOT</name>
<evidence type="ECO:0000313" key="2">
    <source>
        <dbReference type="Proteomes" id="UP000011728"/>
    </source>
</evidence>
<dbReference type="HOGENOM" id="CLU_111931_0_0_9"/>
<dbReference type="OrthoDB" id="2052577at2"/>
<evidence type="ECO:0008006" key="3">
    <source>
        <dbReference type="Google" id="ProtNLM"/>
    </source>
</evidence>
<dbReference type="eggNOG" id="ENOG5033N08">
    <property type="taxonomic scope" value="Bacteria"/>
</dbReference>
<dbReference type="Pfam" id="PF14879">
    <property type="entry name" value="DUF4489"/>
    <property type="match status" value="1"/>
</dbReference>
<dbReference type="AlphaFoldDB" id="M1MLX3"/>
<dbReference type="RefSeq" id="WP_015392072.1">
    <property type="nucleotide sequence ID" value="NC_020291.1"/>
</dbReference>
<reference evidence="1 2" key="1">
    <citation type="submission" date="2013-02" db="EMBL/GenBank/DDBJ databases">
        <title>Genome sequence of Clostridium saccharoperbutylacetonicum N1-4(HMT).</title>
        <authorList>
            <person name="Poehlein A."/>
            <person name="Daniel R."/>
        </authorList>
    </citation>
    <scope>NUCLEOTIDE SEQUENCE [LARGE SCALE GENOMIC DNA]</scope>
    <source>
        <strain evidence="2">N1-4(HMT)</strain>
    </source>
</reference>
<protein>
    <recommendedName>
        <fullName evidence="3">DUF4489 domain-containing protein</fullName>
    </recommendedName>
</protein>
<dbReference type="EMBL" id="CP004121">
    <property type="protein sequence ID" value="AGF55751.1"/>
    <property type="molecule type" value="Genomic_DNA"/>
</dbReference>
<evidence type="ECO:0000313" key="1">
    <source>
        <dbReference type="EMBL" id="AGF55751.1"/>
    </source>
</evidence>
<organism evidence="1 2">
    <name type="scientific">Clostridium saccharoperbutylacetonicum N1-4(HMT)</name>
    <dbReference type="NCBI Taxonomy" id="931276"/>
    <lineage>
        <taxon>Bacteria</taxon>
        <taxon>Bacillati</taxon>
        <taxon>Bacillota</taxon>
        <taxon>Clostridia</taxon>
        <taxon>Eubacteriales</taxon>
        <taxon>Clostridiaceae</taxon>
        <taxon>Clostridium</taxon>
    </lineage>
</organism>
<proteinExistence type="predicted"/>
<dbReference type="Proteomes" id="UP000011728">
    <property type="component" value="Chromosome"/>
</dbReference>
<keyword evidence="2" id="KW-1185">Reference proteome</keyword>